<evidence type="ECO:0000313" key="1">
    <source>
        <dbReference type="EMBL" id="GIH06342.1"/>
    </source>
</evidence>
<accession>A0A8J3VHJ7</accession>
<organism evidence="1 2">
    <name type="scientific">Rhizocola hellebori</name>
    <dbReference type="NCBI Taxonomy" id="1392758"/>
    <lineage>
        <taxon>Bacteria</taxon>
        <taxon>Bacillati</taxon>
        <taxon>Actinomycetota</taxon>
        <taxon>Actinomycetes</taxon>
        <taxon>Micromonosporales</taxon>
        <taxon>Micromonosporaceae</taxon>
        <taxon>Rhizocola</taxon>
    </lineage>
</organism>
<protein>
    <submittedName>
        <fullName evidence="1">Uncharacterized protein</fullName>
    </submittedName>
</protein>
<evidence type="ECO:0000313" key="2">
    <source>
        <dbReference type="Proteomes" id="UP000612899"/>
    </source>
</evidence>
<dbReference type="AlphaFoldDB" id="A0A8J3VHJ7"/>
<reference evidence="1" key="1">
    <citation type="submission" date="2021-01" db="EMBL/GenBank/DDBJ databases">
        <title>Whole genome shotgun sequence of Rhizocola hellebori NBRC 109834.</title>
        <authorList>
            <person name="Komaki H."/>
            <person name="Tamura T."/>
        </authorList>
    </citation>
    <scope>NUCLEOTIDE SEQUENCE</scope>
    <source>
        <strain evidence="1">NBRC 109834</strain>
    </source>
</reference>
<gene>
    <name evidence="1" type="ORF">Rhe02_44090</name>
</gene>
<keyword evidence="2" id="KW-1185">Reference proteome</keyword>
<sequence>MPPFMPELEHPVDDRHRLALRARVGDQRAEQKLALQMLRNERRFRPGQIDEPATDLVGCPVVEVAKIQRDLVSLFLRPQQERGRDRRKWMEFEGERRCHTEVSAASVQRPEQVGILLLARGHHLAVGGDQLDLEEVVAGEAVHSLEPAGAAAEGEPAHAGGGGTATGDGQAVGLGAAVEIADGRSPADHCCARVSIDDHRIHQAQIDDQAVLCQSGAGDTVPAAAHRDLQPGLPRVADGARNILRGQALRENPGTLVDHCVEQHAALVVLRIARLDDVSGEALDCGHLFTVGRNNGPGDRLCRGSLHVL</sequence>
<name>A0A8J3VHJ7_9ACTN</name>
<dbReference type="EMBL" id="BONY01000026">
    <property type="protein sequence ID" value="GIH06342.1"/>
    <property type="molecule type" value="Genomic_DNA"/>
</dbReference>
<dbReference type="Proteomes" id="UP000612899">
    <property type="component" value="Unassembled WGS sequence"/>
</dbReference>
<comment type="caution">
    <text evidence="1">The sequence shown here is derived from an EMBL/GenBank/DDBJ whole genome shotgun (WGS) entry which is preliminary data.</text>
</comment>
<proteinExistence type="predicted"/>